<organism evidence="9 10">
    <name type="scientific">Coilia grayii</name>
    <name type="common">Gray's grenadier anchovy</name>
    <dbReference type="NCBI Taxonomy" id="363190"/>
    <lineage>
        <taxon>Eukaryota</taxon>
        <taxon>Metazoa</taxon>
        <taxon>Chordata</taxon>
        <taxon>Craniata</taxon>
        <taxon>Vertebrata</taxon>
        <taxon>Euteleostomi</taxon>
        <taxon>Actinopterygii</taxon>
        <taxon>Neopterygii</taxon>
        <taxon>Teleostei</taxon>
        <taxon>Clupei</taxon>
        <taxon>Clupeiformes</taxon>
        <taxon>Clupeoidei</taxon>
        <taxon>Engraulidae</taxon>
        <taxon>Coilinae</taxon>
        <taxon>Coilia</taxon>
    </lineage>
</organism>
<dbReference type="PROSITE" id="PS50994">
    <property type="entry name" value="INTEGRASE"/>
    <property type="match status" value="1"/>
</dbReference>
<sequence length="368" mass="41852">MDNTKIKAVLDWPAPSYKDPDLPFIVEVDASEVGVGAVLSQRFPHDQKMPPCAFFSHWLTLAESRYNVEDRELLAVKLVLEEWRHWLEEARHPLMVWTDHKNLEYVCQARRLKEDRLKEIVRYHGTPEEILSDRGPQFISRFWRAFWQLMGVTVHLTSGYHPQTNGQTERVNQEMEKYLRSYCSSKPTTWASYLIWAELAHNQLISSSLGMSPFEALTGYPLALFPASSTDSPVPSANSLVQHPRGLGRKVRQNLPQASSHHKRQADRRRWVAVFYAPGDRVWVSTKGLAIPVESKKLAPSKPSFPVSSPLSPALRTPPPPRIVEGAPAYKVKRLLAVCQRGQGLEFLAAMDRKNVLGYPEGISWTPL</sequence>
<evidence type="ECO:0000256" key="2">
    <source>
        <dbReference type="ARBA" id="ARBA00022695"/>
    </source>
</evidence>
<proteinExistence type="predicted"/>
<dbReference type="EMBL" id="JBHFQA010000014">
    <property type="protein sequence ID" value="KAL2088060.1"/>
    <property type="molecule type" value="Genomic_DNA"/>
</dbReference>
<keyword evidence="10" id="KW-1185">Reference proteome</keyword>
<dbReference type="GO" id="GO:0016787">
    <property type="term" value="F:hydrolase activity"/>
    <property type="evidence" value="ECO:0007669"/>
    <property type="project" value="UniProtKB-KW"/>
</dbReference>
<feature type="domain" description="Integrase catalytic" evidence="8">
    <location>
        <begin position="117"/>
        <end position="221"/>
    </location>
</feature>
<evidence type="ECO:0000313" key="9">
    <source>
        <dbReference type="EMBL" id="KAL2088060.1"/>
    </source>
</evidence>
<evidence type="ECO:0000259" key="8">
    <source>
        <dbReference type="PROSITE" id="PS50994"/>
    </source>
</evidence>
<evidence type="ECO:0000256" key="5">
    <source>
        <dbReference type="ARBA" id="ARBA00022801"/>
    </source>
</evidence>
<dbReference type="InterPro" id="IPR036397">
    <property type="entry name" value="RNaseH_sf"/>
</dbReference>
<dbReference type="InterPro" id="IPR041373">
    <property type="entry name" value="RT_RNaseH"/>
</dbReference>
<dbReference type="CDD" id="cd09274">
    <property type="entry name" value="RNase_HI_RT_Ty3"/>
    <property type="match status" value="1"/>
</dbReference>
<name>A0ABD1JN32_9TELE</name>
<feature type="region of interest" description="Disordered" evidence="7">
    <location>
        <begin position="299"/>
        <end position="322"/>
    </location>
</feature>
<protein>
    <recommendedName>
        <fullName evidence="8">Integrase catalytic domain-containing protein</fullName>
    </recommendedName>
</protein>
<evidence type="ECO:0000313" key="10">
    <source>
        <dbReference type="Proteomes" id="UP001591681"/>
    </source>
</evidence>
<evidence type="ECO:0000256" key="3">
    <source>
        <dbReference type="ARBA" id="ARBA00022722"/>
    </source>
</evidence>
<dbReference type="InterPro" id="IPR001584">
    <property type="entry name" value="Integrase_cat-core"/>
</dbReference>
<dbReference type="PANTHER" id="PTHR37984">
    <property type="entry name" value="PROTEIN CBG26694"/>
    <property type="match status" value="1"/>
</dbReference>
<keyword evidence="4" id="KW-0255">Endonuclease</keyword>
<gene>
    <name evidence="9" type="ORF">ACEWY4_016888</name>
</gene>
<evidence type="ECO:0000256" key="1">
    <source>
        <dbReference type="ARBA" id="ARBA00022679"/>
    </source>
</evidence>
<dbReference type="Gene3D" id="3.30.420.10">
    <property type="entry name" value="Ribonuclease H-like superfamily/Ribonuclease H"/>
    <property type="match status" value="1"/>
</dbReference>
<keyword evidence="5" id="KW-0378">Hydrolase</keyword>
<keyword evidence="1" id="KW-0808">Transferase</keyword>
<dbReference type="Gene3D" id="3.10.20.370">
    <property type="match status" value="1"/>
</dbReference>
<keyword evidence="2" id="KW-0548">Nucleotidyltransferase</keyword>
<evidence type="ECO:0000256" key="6">
    <source>
        <dbReference type="ARBA" id="ARBA00022918"/>
    </source>
</evidence>
<dbReference type="Proteomes" id="UP001591681">
    <property type="component" value="Unassembled WGS sequence"/>
</dbReference>
<dbReference type="InterPro" id="IPR050951">
    <property type="entry name" value="Retrovirus_Pol_polyprotein"/>
</dbReference>
<keyword evidence="6" id="KW-0695">RNA-directed DNA polymerase</keyword>
<evidence type="ECO:0000256" key="4">
    <source>
        <dbReference type="ARBA" id="ARBA00022759"/>
    </source>
</evidence>
<dbReference type="SUPFAM" id="SSF56672">
    <property type="entry name" value="DNA/RNA polymerases"/>
    <property type="match status" value="1"/>
</dbReference>
<evidence type="ECO:0000256" key="7">
    <source>
        <dbReference type="SAM" id="MobiDB-lite"/>
    </source>
</evidence>
<dbReference type="PANTHER" id="PTHR37984:SF15">
    <property type="entry name" value="INTEGRASE CATALYTIC DOMAIN-CONTAINING PROTEIN"/>
    <property type="match status" value="1"/>
</dbReference>
<dbReference type="InterPro" id="IPR012337">
    <property type="entry name" value="RNaseH-like_sf"/>
</dbReference>
<reference evidence="9 10" key="1">
    <citation type="submission" date="2024-09" db="EMBL/GenBank/DDBJ databases">
        <title>A chromosome-level genome assembly of Gray's grenadier anchovy, Coilia grayii.</title>
        <authorList>
            <person name="Fu Z."/>
        </authorList>
    </citation>
    <scope>NUCLEOTIDE SEQUENCE [LARGE SCALE GENOMIC DNA]</scope>
    <source>
        <strain evidence="9">G4</strain>
        <tissue evidence="9">Muscle</tissue>
    </source>
</reference>
<comment type="caution">
    <text evidence="9">The sequence shown here is derived from an EMBL/GenBank/DDBJ whole genome shotgun (WGS) entry which is preliminary data.</text>
</comment>
<dbReference type="GO" id="GO:0003964">
    <property type="term" value="F:RNA-directed DNA polymerase activity"/>
    <property type="evidence" value="ECO:0007669"/>
    <property type="project" value="UniProtKB-KW"/>
</dbReference>
<dbReference type="Pfam" id="PF17917">
    <property type="entry name" value="RT_RNaseH"/>
    <property type="match status" value="1"/>
</dbReference>
<dbReference type="GO" id="GO:0004519">
    <property type="term" value="F:endonuclease activity"/>
    <property type="evidence" value="ECO:0007669"/>
    <property type="project" value="UniProtKB-KW"/>
</dbReference>
<dbReference type="InterPro" id="IPR043502">
    <property type="entry name" value="DNA/RNA_pol_sf"/>
</dbReference>
<accession>A0ABD1JN32</accession>
<dbReference type="AlphaFoldDB" id="A0ABD1JN32"/>
<keyword evidence="3" id="KW-0540">Nuclease</keyword>
<dbReference type="SUPFAM" id="SSF53098">
    <property type="entry name" value="Ribonuclease H-like"/>
    <property type="match status" value="1"/>
</dbReference>